<proteinExistence type="inferred from homology"/>
<dbReference type="GO" id="GO:0008188">
    <property type="term" value="F:neuropeptide receptor activity"/>
    <property type="evidence" value="ECO:0007669"/>
    <property type="project" value="TreeGrafter"/>
</dbReference>
<evidence type="ECO:0000256" key="4">
    <source>
        <dbReference type="ARBA" id="ARBA00022989"/>
    </source>
</evidence>
<feature type="region of interest" description="Disordered" evidence="9">
    <location>
        <begin position="251"/>
        <end position="274"/>
    </location>
</feature>
<accession>T1GMX3</accession>
<dbReference type="GO" id="GO:0043005">
    <property type="term" value="C:neuron projection"/>
    <property type="evidence" value="ECO:0007669"/>
    <property type="project" value="TreeGrafter"/>
</dbReference>
<keyword evidence="13" id="KW-1185">Reference proteome</keyword>
<comment type="subcellular location">
    <subcellularLocation>
        <location evidence="1">Membrane</location>
        <topology evidence="1">Multi-pass membrane protein</topology>
    </subcellularLocation>
</comment>
<evidence type="ECO:0000256" key="2">
    <source>
        <dbReference type="ARBA" id="ARBA00010663"/>
    </source>
</evidence>
<comment type="similarity">
    <text evidence="2">Belongs to the G-protein coupled receptor 1 family.</text>
</comment>
<evidence type="ECO:0000313" key="13">
    <source>
        <dbReference type="Proteomes" id="UP000015102"/>
    </source>
</evidence>
<keyword evidence="8" id="KW-0807">Transducer</keyword>
<dbReference type="EMBL" id="CAQQ02039627">
    <property type="status" value="NOT_ANNOTATED_CDS"/>
    <property type="molecule type" value="Genomic_DNA"/>
</dbReference>
<evidence type="ECO:0000256" key="5">
    <source>
        <dbReference type="ARBA" id="ARBA00023040"/>
    </source>
</evidence>
<feature type="compositionally biased region" description="Low complexity" evidence="9">
    <location>
        <begin position="251"/>
        <end position="267"/>
    </location>
</feature>
<dbReference type="EnsemblMetazoa" id="MESCA004907-RA">
    <property type="protein sequence ID" value="MESCA004907-PA"/>
    <property type="gene ID" value="MESCA004907"/>
</dbReference>
<dbReference type="Proteomes" id="UP000015102">
    <property type="component" value="Unassembled WGS sequence"/>
</dbReference>
<feature type="transmembrane region" description="Helical" evidence="10">
    <location>
        <begin position="80"/>
        <end position="102"/>
    </location>
</feature>
<feature type="transmembrane region" description="Helical" evidence="10">
    <location>
        <begin position="24"/>
        <end position="48"/>
    </location>
</feature>
<dbReference type="STRING" id="36166.T1GMX3"/>
<protein>
    <recommendedName>
        <fullName evidence="11">G-protein coupled receptors family 1 profile domain-containing protein</fullName>
    </recommendedName>
</protein>
<keyword evidence="5" id="KW-0297">G-protein coupled receptor</keyword>
<dbReference type="PROSITE" id="PS50262">
    <property type="entry name" value="G_PROTEIN_RECEP_F1_2"/>
    <property type="match status" value="1"/>
</dbReference>
<evidence type="ECO:0000256" key="9">
    <source>
        <dbReference type="SAM" id="MobiDB-lite"/>
    </source>
</evidence>
<dbReference type="InterPro" id="IPR000276">
    <property type="entry name" value="GPCR_Rhodpsn"/>
</dbReference>
<dbReference type="InterPro" id="IPR017452">
    <property type="entry name" value="GPCR_Rhodpsn_7TM"/>
</dbReference>
<organism evidence="12 13">
    <name type="scientific">Megaselia scalaris</name>
    <name type="common">Humpbacked fly</name>
    <name type="synonym">Phora scalaris</name>
    <dbReference type="NCBI Taxonomy" id="36166"/>
    <lineage>
        <taxon>Eukaryota</taxon>
        <taxon>Metazoa</taxon>
        <taxon>Ecdysozoa</taxon>
        <taxon>Arthropoda</taxon>
        <taxon>Hexapoda</taxon>
        <taxon>Insecta</taxon>
        <taxon>Pterygota</taxon>
        <taxon>Neoptera</taxon>
        <taxon>Endopterygota</taxon>
        <taxon>Diptera</taxon>
        <taxon>Brachycera</taxon>
        <taxon>Muscomorpha</taxon>
        <taxon>Platypezoidea</taxon>
        <taxon>Phoridae</taxon>
        <taxon>Megaseliini</taxon>
        <taxon>Megaselia</taxon>
    </lineage>
</organism>
<evidence type="ECO:0000256" key="7">
    <source>
        <dbReference type="ARBA" id="ARBA00023170"/>
    </source>
</evidence>
<reference evidence="13" key="1">
    <citation type="submission" date="2013-02" db="EMBL/GenBank/DDBJ databases">
        <authorList>
            <person name="Hughes D."/>
        </authorList>
    </citation>
    <scope>NUCLEOTIDE SEQUENCE</scope>
    <source>
        <strain>Durham</strain>
        <strain evidence="13">NC isolate 2 -- Noor lab</strain>
    </source>
</reference>
<dbReference type="Pfam" id="PF00001">
    <property type="entry name" value="7tm_1"/>
    <property type="match status" value="1"/>
</dbReference>
<keyword evidence="4 10" id="KW-1133">Transmembrane helix</keyword>
<evidence type="ECO:0000313" key="12">
    <source>
        <dbReference type="EnsemblMetazoa" id="MESCA004907-PA"/>
    </source>
</evidence>
<feature type="domain" description="G-protein coupled receptors family 1 profile" evidence="11">
    <location>
        <begin position="1"/>
        <end position="137"/>
    </location>
</feature>
<dbReference type="Gene3D" id="1.20.1070.10">
    <property type="entry name" value="Rhodopsin 7-helix transmembrane proteins"/>
    <property type="match status" value="1"/>
</dbReference>
<evidence type="ECO:0000256" key="6">
    <source>
        <dbReference type="ARBA" id="ARBA00023136"/>
    </source>
</evidence>
<dbReference type="PANTHER" id="PTHR24235:SF29">
    <property type="entry name" value="GH23382P"/>
    <property type="match status" value="1"/>
</dbReference>
<dbReference type="HOGENOM" id="CLU_1016672_0_0_1"/>
<evidence type="ECO:0000256" key="8">
    <source>
        <dbReference type="ARBA" id="ARBA00023224"/>
    </source>
</evidence>
<keyword evidence="7" id="KW-0675">Receptor</keyword>
<evidence type="ECO:0000256" key="1">
    <source>
        <dbReference type="ARBA" id="ARBA00004141"/>
    </source>
</evidence>
<reference evidence="12" key="2">
    <citation type="submission" date="2015-06" db="UniProtKB">
        <authorList>
            <consortium name="EnsemblMetazoa"/>
        </authorList>
    </citation>
    <scope>IDENTIFICATION</scope>
</reference>
<evidence type="ECO:0000259" key="11">
    <source>
        <dbReference type="PROSITE" id="PS50262"/>
    </source>
</evidence>
<dbReference type="GO" id="GO:0005886">
    <property type="term" value="C:plasma membrane"/>
    <property type="evidence" value="ECO:0007669"/>
    <property type="project" value="TreeGrafter"/>
</dbReference>
<keyword evidence="3 10" id="KW-0812">Transmembrane</keyword>
<dbReference type="PRINTS" id="PR00237">
    <property type="entry name" value="GPCRRHODOPSN"/>
</dbReference>
<keyword evidence="6 10" id="KW-0472">Membrane</keyword>
<name>T1GMX3_MEGSC</name>
<feature type="transmembrane region" description="Helical" evidence="10">
    <location>
        <begin position="114"/>
        <end position="140"/>
    </location>
</feature>
<dbReference type="GO" id="GO:0042923">
    <property type="term" value="F:neuropeptide binding"/>
    <property type="evidence" value="ECO:0007669"/>
    <property type="project" value="TreeGrafter"/>
</dbReference>
<dbReference type="AlphaFoldDB" id="T1GMX3"/>
<dbReference type="SUPFAM" id="SSF81321">
    <property type="entry name" value="Family A G protein-coupled receptor-like"/>
    <property type="match status" value="1"/>
</dbReference>
<dbReference type="PANTHER" id="PTHR24235">
    <property type="entry name" value="NEUROPEPTIDE Y RECEPTOR"/>
    <property type="match status" value="1"/>
</dbReference>
<evidence type="ECO:0000256" key="3">
    <source>
        <dbReference type="ARBA" id="ARBA00022692"/>
    </source>
</evidence>
<sequence length="274" mass="31444">MDNSSMDVIHYCEEDWPSEEYRKVFGAVTTIVQFVLPFIIISICYIWVSKKLNARTKLKPGYKSSRREEADRERKKRTNIMLISMVAVFGLSWLPLNVVNILGDFFEQINKWTYYNLVFFVTHAIAMSSTCYNPFLYAWLNENFRKEFKHVLPCFNPSNDSIMGRMYNRSERNTCGPKLQDAIENITIIPDGSFISNDNSNDIIGISKTNYQKCVNILLSDDGVKNKMDKHNEDGNDNVLELKSNEIPFISSSDNNATSTSNLDNSNYGITDIA</sequence>
<evidence type="ECO:0000256" key="10">
    <source>
        <dbReference type="SAM" id="Phobius"/>
    </source>
</evidence>